<organism evidence="5 6">
    <name type="scientific">Dokdonella immobilis</name>
    <dbReference type="NCBI Taxonomy" id="578942"/>
    <lineage>
        <taxon>Bacteria</taxon>
        <taxon>Pseudomonadati</taxon>
        <taxon>Pseudomonadota</taxon>
        <taxon>Gammaproteobacteria</taxon>
        <taxon>Lysobacterales</taxon>
        <taxon>Rhodanobacteraceae</taxon>
        <taxon>Dokdonella</taxon>
    </lineage>
</organism>
<dbReference type="InterPro" id="IPR013324">
    <property type="entry name" value="RNA_pol_sigma_r3/r4-like"/>
</dbReference>
<reference evidence="5 6" key="1">
    <citation type="submission" date="2016-10" db="EMBL/GenBank/DDBJ databases">
        <authorList>
            <person name="de Groot N.N."/>
        </authorList>
    </citation>
    <scope>NUCLEOTIDE SEQUENCE [LARGE SCALE GENOMIC DNA]</scope>
    <source>
        <strain evidence="5 6">CGMCC 1.7659</strain>
    </source>
</reference>
<evidence type="ECO:0000259" key="4">
    <source>
        <dbReference type="Pfam" id="PF07638"/>
    </source>
</evidence>
<dbReference type="Proteomes" id="UP000198575">
    <property type="component" value="Unassembled WGS sequence"/>
</dbReference>
<dbReference type="PANTHER" id="PTHR43133:SF39">
    <property type="entry name" value="SIMILAR TO RNA POLYMERASE SIGMA-E FACTOR"/>
    <property type="match status" value="1"/>
</dbReference>
<dbReference type="Pfam" id="PF07638">
    <property type="entry name" value="Sigma70_ECF"/>
    <property type="match status" value="1"/>
</dbReference>
<dbReference type="InterPro" id="IPR036388">
    <property type="entry name" value="WH-like_DNA-bd_sf"/>
</dbReference>
<dbReference type="AlphaFoldDB" id="A0A1I4Z2P6"/>
<dbReference type="EMBL" id="FOVF01000022">
    <property type="protein sequence ID" value="SFN44541.1"/>
    <property type="molecule type" value="Genomic_DNA"/>
</dbReference>
<dbReference type="InterPro" id="IPR039425">
    <property type="entry name" value="RNA_pol_sigma-70-like"/>
</dbReference>
<name>A0A1I4Z2P6_9GAMM</name>
<evidence type="ECO:0000256" key="1">
    <source>
        <dbReference type="ARBA" id="ARBA00023015"/>
    </source>
</evidence>
<dbReference type="Gene3D" id="1.10.10.10">
    <property type="entry name" value="Winged helix-like DNA-binding domain superfamily/Winged helix DNA-binding domain"/>
    <property type="match status" value="1"/>
</dbReference>
<dbReference type="RefSeq" id="WP_092408969.1">
    <property type="nucleotide sequence ID" value="NZ_FOVF01000022.1"/>
</dbReference>
<accession>A0A1I4Z2P6</accession>
<evidence type="ECO:0000313" key="6">
    <source>
        <dbReference type="Proteomes" id="UP000198575"/>
    </source>
</evidence>
<keyword evidence="3" id="KW-0804">Transcription</keyword>
<keyword evidence="6" id="KW-1185">Reference proteome</keyword>
<dbReference type="NCBIfam" id="TIGR02999">
    <property type="entry name" value="Sig-70_X6"/>
    <property type="match status" value="1"/>
</dbReference>
<proteinExistence type="predicted"/>
<dbReference type="PANTHER" id="PTHR43133">
    <property type="entry name" value="RNA POLYMERASE ECF-TYPE SIGMA FACTO"/>
    <property type="match status" value="1"/>
</dbReference>
<evidence type="ECO:0000313" key="5">
    <source>
        <dbReference type="EMBL" id="SFN44541.1"/>
    </source>
</evidence>
<dbReference type="InterPro" id="IPR011517">
    <property type="entry name" value="RNA_pol_sigma70_ECF-like"/>
</dbReference>
<dbReference type="GO" id="GO:0006352">
    <property type="term" value="P:DNA-templated transcription initiation"/>
    <property type="evidence" value="ECO:0007669"/>
    <property type="project" value="InterPro"/>
</dbReference>
<sequence>MDDEAKPSGPASAPLRTDALFAQVYDRLKAMAGRRLAQGGRGTMDTTALVHDLYLRIGNNRELSFAHPNQFFTYAARAMRHLLADRARDRLRLRAGGDWMRTTLTGSDYRLAIDSAEEAMAVEEALQRLSELDARAAQVVELTWFGGLSQDQITETLGVARSTVARDWRFARAFLKSELGG</sequence>
<dbReference type="STRING" id="578942.SAMN05216289_12210"/>
<evidence type="ECO:0000256" key="3">
    <source>
        <dbReference type="ARBA" id="ARBA00023163"/>
    </source>
</evidence>
<dbReference type="GO" id="GO:0016987">
    <property type="term" value="F:sigma factor activity"/>
    <property type="evidence" value="ECO:0007669"/>
    <property type="project" value="UniProtKB-KW"/>
</dbReference>
<evidence type="ECO:0000256" key="2">
    <source>
        <dbReference type="ARBA" id="ARBA00023082"/>
    </source>
</evidence>
<protein>
    <submittedName>
        <fullName evidence="5">RNA polymerase sigma factor, TIGR02999 family</fullName>
    </submittedName>
</protein>
<keyword evidence="2" id="KW-0731">Sigma factor</keyword>
<dbReference type="InterPro" id="IPR053812">
    <property type="entry name" value="HTH_Sigma70_ECF-like"/>
</dbReference>
<dbReference type="OrthoDB" id="128473at2"/>
<dbReference type="SUPFAM" id="SSF88659">
    <property type="entry name" value="Sigma3 and sigma4 domains of RNA polymerase sigma factors"/>
    <property type="match status" value="1"/>
</dbReference>
<dbReference type="InterPro" id="IPR014284">
    <property type="entry name" value="RNA_pol_sigma-70_dom"/>
</dbReference>
<dbReference type="NCBIfam" id="TIGR02937">
    <property type="entry name" value="sigma70-ECF"/>
    <property type="match status" value="1"/>
</dbReference>
<feature type="domain" description="RNA polymerase sigma-70 ECF-like HTH" evidence="4">
    <location>
        <begin position="17"/>
        <end position="179"/>
    </location>
</feature>
<gene>
    <name evidence="5" type="ORF">SAMN05216289_12210</name>
</gene>
<keyword evidence="1" id="KW-0805">Transcription regulation</keyword>